<organism evidence="1 2">
    <name type="scientific">Beggiatoa alba B18LD</name>
    <dbReference type="NCBI Taxonomy" id="395493"/>
    <lineage>
        <taxon>Bacteria</taxon>
        <taxon>Pseudomonadati</taxon>
        <taxon>Pseudomonadota</taxon>
        <taxon>Gammaproteobacteria</taxon>
        <taxon>Thiotrichales</taxon>
        <taxon>Thiotrichaceae</taxon>
        <taxon>Beggiatoa</taxon>
    </lineage>
</organism>
<name>I3CE25_9GAMM</name>
<dbReference type="AlphaFoldDB" id="I3CE25"/>
<proteinExistence type="predicted"/>
<gene>
    <name evidence="1" type="ORF">BegalDRAFT_0963</name>
</gene>
<protein>
    <submittedName>
        <fullName evidence="1">Uncharacterized protein</fullName>
    </submittedName>
</protein>
<keyword evidence="2" id="KW-1185">Reference proteome</keyword>
<dbReference type="EMBL" id="JH600070">
    <property type="protein sequence ID" value="EIJ41868.1"/>
    <property type="molecule type" value="Genomic_DNA"/>
</dbReference>
<evidence type="ECO:0000313" key="1">
    <source>
        <dbReference type="EMBL" id="EIJ41868.1"/>
    </source>
</evidence>
<sequence length="41" mass="4671">MYATAKKNVRIPVDRIDEVLEYLSLVAPEQDEEVLNIVTVP</sequence>
<reference evidence="1 2" key="1">
    <citation type="submission" date="2011-11" db="EMBL/GenBank/DDBJ databases">
        <title>Improved High-Quality Draft sequence of Beggiatoa alba B18lD.</title>
        <authorList>
            <consortium name="US DOE Joint Genome Institute"/>
            <person name="Lucas S."/>
            <person name="Han J."/>
            <person name="Lapidus A."/>
            <person name="Cheng J.-F."/>
            <person name="Goodwin L."/>
            <person name="Pitluck S."/>
            <person name="Peters L."/>
            <person name="Mikhailova N."/>
            <person name="Held B."/>
            <person name="Detter J.C."/>
            <person name="Han C."/>
            <person name="Tapia R."/>
            <person name="Land M."/>
            <person name="Hauser L."/>
            <person name="Kyrpides N."/>
            <person name="Ivanova N."/>
            <person name="Pagani I."/>
            <person name="Samuel K."/>
            <person name="Teske A."/>
            <person name="Mueller J."/>
            <person name="Woyke T."/>
        </authorList>
    </citation>
    <scope>NUCLEOTIDE SEQUENCE [LARGE SCALE GENOMIC DNA]</scope>
    <source>
        <strain evidence="1 2">B18LD</strain>
    </source>
</reference>
<accession>I3CE25</accession>
<dbReference type="HOGENOM" id="CLU_3266322_0_0_6"/>
<evidence type="ECO:0000313" key="2">
    <source>
        <dbReference type="Proteomes" id="UP000005744"/>
    </source>
</evidence>
<dbReference type="Proteomes" id="UP000005744">
    <property type="component" value="Unassembled WGS sequence"/>
</dbReference>
<dbReference type="RefSeq" id="WP_002684202.1">
    <property type="nucleotide sequence ID" value="NZ_JH600070.1"/>
</dbReference>